<accession>A0ACC0C0J1</accession>
<comment type="caution">
    <text evidence="1">The sequence shown here is derived from an EMBL/GenBank/DDBJ whole genome shotgun (WGS) entry which is preliminary data.</text>
</comment>
<evidence type="ECO:0000313" key="2">
    <source>
        <dbReference type="Proteomes" id="UP001060085"/>
    </source>
</evidence>
<name>A0ACC0C0J1_CATRO</name>
<organism evidence="1 2">
    <name type="scientific">Catharanthus roseus</name>
    <name type="common">Madagascar periwinkle</name>
    <name type="synonym">Vinca rosea</name>
    <dbReference type="NCBI Taxonomy" id="4058"/>
    <lineage>
        <taxon>Eukaryota</taxon>
        <taxon>Viridiplantae</taxon>
        <taxon>Streptophyta</taxon>
        <taxon>Embryophyta</taxon>
        <taxon>Tracheophyta</taxon>
        <taxon>Spermatophyta</taxon>
        <taxon>Magnoliopsida</taxon>
        <taxon>eudicotyledons</taxon>
        <taxon>Gunneridae</taxon>
        <taxon>Pentapetalae</taxon>
        <taxon>asterids</taxon>
        <taxon>lamiids</taxon>
        <taxon>Gentianales</taxon>
        <taxon>Apocynaceae</taxon>
        <taxon>Rauvolfioideae</taxon>
        <taxon>Vinceae</taxon>
        <taxon>Catharanthinae</taxon>
        <taxon>Catharanthus</taxon>
    </lineage>
</organism>
<evidence type="ECO:0000313" key="1">
    <source>
        <dbReference type="EMBL" id="KAI5678411.1"/>
    </source>
</evidence>
<proteinExistence type="predicted"/>
<reference evidence="2" key="1">
    <citation type="journal article" date="2023" name="Nat. Plants">
        <title>Single-cell RNA sequencing provides a high-resolution roadmap for understanding the multicellular compartmentation of specialized metabolism.</title>
        <authorList>
            <person name="Sun S."/>
            <person name="Shen X."/>
            <person name="Li Y."/>
            <person name="Li Y."/>
            <person name="Wang S."/>
            <person name="Li R."/>
            <person name="Zhang H."/>
            <person name="Shen G."/>
            <person name="Guo B."/>
            <person name="Wei J."/>
            <person name="Xu J."/>
            <person name="St-Pierre B."/>
            <person name="Chen S."/>
            <person name="Sun C."/>
        </authorList>
    </citation>
    <scope>NUCLEOTIDE SEQUENCE [LARGE SCALE GENOMIC DNA]</scope>
</reference>
<sequence>MAEIVSAVAGKACEYLVAPVGRQFVYLYFFNKKLENLREQNEHLENMKVGVEVQVDEARRNLQVIGADVEAWLSKVENTSSCFRGWCLHTRSGSGSGYSLSKRAKKMGKVALELQGRGKLERVSYPVLITCVATTSSGPGDGDLRCFESRNLVMKEIMEALQHDDETSMIQICGMVGTGKTILVKEIAQRAMSDRICARLMNDSKIFVILDDVRHQLL</sequence>
<protein>
    <submittedName>
        <fullName evidence="1">Uncharacterized protein</fullName>
    </submittedName>
</protein>
<keyword evidence="2" id="KW-1185">Reference proteome</keyword>
<dbReference type="EMBL" id="CM044702">
    <property type="protein sequence ID" value="KAI5678411.1"/>
    <property type="molecule type" value="Genomic_DNA"/>
</dbReference>
<gene>
    <name evidence="1" type="ORF">M9H77_09361</name>
</gene>
<dbReference type="Proteomes" id="UP001060085">
    <property type="component" value="Linkage Group LG02"/>
</dbReference>